<organism evidence="1 2">
    <name type="scientific">Arabis nemorensis</name>
    <dbReference type="NCBI Taxonomy" id="586526"/>
    <lineage>
        <taxon>Eukaryota</taxon>
        <taxon>Viridiplantae</taxon>
        <taxon>Streptophyta</taxon>
        <taxon>Embryophyta</taxon>
        <taxon>Tracheophyta</taxon>
        <taxon>Spermatophyta</taxon>
        <taxon>Magnoliopsida</taxon>
        <taxon>eudicotyledons</taxon>
        <taxon>Gunneridae</taxon>
        <taxon>Pentapetalae</taxon>
        <taxon>rosids</taxon>
        <taxon>malvids</taxon>
        <taxon>Brassicales</taxon>
        <taxon>Brassicaceae</taxon>
        <taxon>Arabideae</taxon>
        <taxon>Arabis</taxon>
    </lineage>
</organism>
<protein>
    <recommendedName>
        <fullName evidence="3">Peptidase C1A papain C-terminal domain-containing protein</fullName>
    </recommendedName>
</protein>
<dbReference type="SUPFAM" id="SSF54001">
    <property type="entry name" value="Cysteine proteinases"/>
    <property type="match status" value="1"/>
</dbReference>
<reference evidence="1" key="1">
    <citation type="submission" date="2019-07" db="EMBL/GenBank/DDBJ databases">
        <authorList>
            <person name="Dittberner H."/>
        </authorList>
    </citation>
    <scope>NUCLEOTIDE SEQUENCE [LARGE SCALE GENOMIC DNA]</scope>
</reference>
<evidence type="ECO:0008006" key="3">
    <source>
        <dbReference type="Google" id="ProtNLM"/>
    </source>
</evidence>
<evidence type="ECO:0000313" key="2">
    <source>
        <dbReference type="Proteomes" id="UP000489600"/>
    </source>
</evidence>
<sequence length="150" mass="17112">MKDYVVPQEDEDDEKDFCCVEKKEFKYKANKYDNLDWDTCSGLNIKRLIQMLSNHSVGADLQIFTPDFSDLKPGEIYYGPQTEVSTLVNLHVVIIVAVIRYKGKLVAKCKSSYGTKCNDAGYIYVSLTTMLYVSNDRNPSSLFTRLVVLK</sequence>
<keyword evidence="2" id="KW-1185">Reference proteome</keyword>
<accession>A0A565CSN1</accession>
<comment type="caution">
    <text evidence="1">The sequence shown here is derived from an EMBL/GenBank/DDBJ whole genome shotgun (WGS) entry which is preliminary data.</text>
</comment>
<gene>
    <name evidence="1" type="ORF">ANE_LOCUS27083</name>
</gene>
<dbReference type="EMBL" id="CABITT030000008">
    <property type="protein sequence ID" value="VVB16639.1"/>
    <property type="molecule type" value="Genomic_DNA"/>
</dbReference>
<name>A0A565CSN1_9BRAS</name>
<evidence type="ECO:0000313" key="1">
    <source>
        <dbReference type="EMBL" id="VVB16639.1"/>
    </source>
</evidence>
<dbReference type="AlphaFoldDB" id="A0A565CSN1"/>
<dbReference type="Proteomes" id="UP000489600">
    <property type="component" value="Unassembled WGS sequence"/>
</dbReference>
<dbReference type="InterPro" id="IPR038765">
    <property type="entry name" value="Papain-like_cys_pep_sf"/>
</dbReference>
<dbReference type="OrthoDB" id="1055604at2759"/>
<proteinExistence type="predicted"/>
<dbReference type="Gene3D" id="3.90.70.10">
    <property type="entry name" value="Cysteine proteinases"/>
    <property type="match status" value="1"/>
</dbReference>